<dbReference type="Proteomes" id="UP001168528">
    <property type="component" value="Unassembled WGS sequence"/>
</dbReference>
<sequence>MLDEEKQQVKSLLWTKYYLISMDTGRKAVHSPELLSFFGKLLNQRVNPSAGFSARVTQVRSQPVAG</sequence>
<evidence type="ECO:0000313" key="2">
    <source>
        <dbReference type="Proteomes" id="UP001168528"/>
    </source>
</evidence>
<accession>A0ABT8RDS4</accession>
<evidence type="ECO:0000313" key="1">
    <source>
        <dbReference type="EMBL" id="MDO1450247.1"/>
    </source>
</evidence>
<protein>
    <submittedName>
        <fullName evidence="1">Uncharacterized protein</fullName>
    </submittedName>
</protein>
<name>A0ABT8RDS4_9BACT</name>
<keyword evidence="2" id="KW-1185">Reference proteome</keyword>
<gene>
    <name evidence="1" type="ORF">Q0590_28460</name>
</gene>
<organism evidence="1 2">
    <name type="scientific">Rhodocytophaga aerolata</name>
    <dbReference type="NCBI Taxonomy" id="455078"/>
    <lineage>
        <taxon>Bacteria</taxon>
        <taxon>Pseudomonadati</taxon>
        <taxon>Bacteroidota</taxon>
        <taxon>Cytophagia</taxon>
        <taxon>Cytophagales</taxon>
        <taxon>Rhodocytophagaceae</taxon>
        <taxon>Rhodocytophaga</taxon>
    </lineage>
</organism>
<reference evidence="1" key="1">
    <citation type="submission" date="2023-07" db="EMBL/GenBank/DDBJ databases">
        <title>The genome sequence of Rhodocytophaga aerolata KACC 12507.</title>
        <authorList>
            <person name="Zhang X."/>
        </authorList>
    </citation>
    <scope>NUCLEOTIDE SEQUENCE</scope>
    <source>
        <strain evidence="1">KACC 12507</strain>
    </source>
</reference>
<dbReference type="EMBL" id="JAUKPO010000027">
    <property type="protein sequence ID" value="MDO1450247.1"/>
    <property type="molecule type" value="Genomic_DNA"/>
</dbReference>
<proteinExistence type="predicted"/>
<comment type="caution">
    <text evidence="1">The sequence shown here is derived from an EMBL/GenBank/DDBJ whole genome shotgun (WGS) entry which is preliminary data.</text>
</comment>
<dbReference type="RefSeq" id="WP_302041049.1">
    <property type="nucleotide sequence ID" value="NZ_JAUKPO010000027.1"/>
</dbReference>